<name>A0AAJ3HVH1_PROHU</name>
<dbReference type="AlphaFoldDB" id="A0AAJ3HVH1"/>
<protein>
    <submittedName>
        <fullName evidence="1">Uncharacterized protein</fullName>
    </submittedName>
</protein>
<evidence type="ECO:0000313" key="1">
    <source>
        <dbReference type="EMBL" id="OAT49466.1"/>
    </source>
</evidence>
<keyword evidence="2" id="KW-1185">Reference proteome</keyword>
<sequence>MSSQKLRYLKSTCLSVIILLSGSYVYAENISIDETVDLSSTKNVQDIYENRNSGYLYVTANIISSPCDFIDYHIKSYRPKNKFLSYDAFLITANLSQCGAGNLFVKGMSPPTPINLSFIEYDHVLSRHKFLLQNGRNSLQFEARELGAHSYLMEIYYE</sequence>
<accession>A0AAJ3HVH1</accession>
<proteinExistence type="predicted"/>
<dbReference type="Proteomes" id="UP000078250">
    <property type="component" value="Unassembled WGS sequence"/>
</dbReference>
<comment type="caution">
    <text evidence="1">The sequence shown here is derived from an EMBL/GenBank/DDBJ whole genome shotgun (WGS) entry which is preliminary data.</text>
</comment>
<reference evidence="1 2" key="1">
    <citation type="submission" date="2016-04" db="EMBL/GenBank/DDBJ databases">
        <title>ATOL: Assembling a taxonomically balanced genome-scale reconstruction of the evolutionary history of the Enterobacteriaceae.</title>
        <authorList>
            <person name="Plunkett G.III."/>
            <person name="Neeno-Eckwall E.C."/>
            <person name="Glasner J.D."/>
            <person name="Perna N.T."/>
        </authorList>
    </citation>
    <scope>NUCLEOTIDE SEQUENCE [LARGE SCALE GENOMIC DNA]</scope>
    <source>
        <strain evidence="1 2">ATCC 700826</strain>
    </source>
</reference>
<dbReference type="EMBL" id="LXEV01000011">
    <property type="protein sequence ID" value="OAT49466.1"/>
    <property type="molecule type" value="Genomic_DNA"/>
</dbReference>
<evidence type="ECO:0000313" key="2">
    <source>
        <dbReference type="Proteomes" id="UP000078250"/>
    </source>
</evidence>
<dbReference type="RefSeq" id="WP_064718696.1">
    <property type="nucleotide sequence ID" value="NZ_LXEV01000011.1"/>
</dbReference>
<organism evidence="1 2">
    <name type="scientific">Proteus hauseri ATCC 700826</name>
    <dbReference type="NCBI Taxonomy" id="1354271"/>
    <lineage>
        <taxon>Bacteria</taxon>
        <taxon>Pseudomonadati</taxon>
        <taxon>Pseudomonadota</taxon>
        <taxon>Gammaproteobacteria</taxon>
        <taxon>Enterobacterales</taxon>
        <taxon>Morganellaceae</taxon>
        <taxon>Proteus</taxon>
    </lineage>
</organism>
<gene>
    <name evidence="1" type="ORF">M997_0682</name>
</gene>